<dbReference type="OrthoDB" id="5654115at2"/>
<protein>
    <submittedName>
        <fullName evidence="1">Uncharacterized protein</fullName>
    </submittedName>
</protein>
<dbReference type="EMBL" id="PQWY01000010">
    <property type="protein sequence ID" value="PPK31547.1"/>
    <property type="molecule type" value="Genomic_DNA"/>
</dbReference>
<sequence>MFRYFKQGWNGELKFSEVLFGSGGDYFLLEGGLAYIGFYILFAILLMASKPLSLDNILALALFSYGIVLYIWLIKAFWGSANLCSNKISAVLIRTFTIILPLISIVLFFLIIIYYLVTAIIDALSG</sequence>
<reference evidence="1 2" key="1">
    <citation type="submission" date="2018-02" db="EMBL/GenBank/DDBJ databases">
        <title>Draft genome sequences of four Legionella pneumophila clinical strains isolated in Ontario.</title>
        <authorList>
            <person name="Fortuna A."/>
            <person name="Ramnarine R."/>
            <person name="Li A."/>
            <person name="Frantz C."/>
            <person name="Mallo G."/>
        </authorList>
    </citation>
    <scope>NUCLEOTIDE SEQUENCE [LARGE SCALE GENOMIC DNA]</scope>
    <source>
        <strain evidence="1 2">LG61</strain>
    </source>
</reference>
<dbReference type="Proteomes" id="UP000239239">
    <property type="component" value="Unassembled WGS sequence"/>
</dbReference>
<dbReference type="RefSeq" id="WP_027227715.1">
    <property type="nucleotide sequence ID" value="NZ_CP017601.1"/>
</dbReference>
<organism evidence="1 2">
    <name type="scientific">Legionella pneumophila</name>
    <dbReference type="NCBI Taxonomy" id="446"/>
    <lineage>
        <taxon>Bacteria</taxon>
        <taxon>Pseudomonadati</taxon>
        <taxon>Pseudomonadota</taxon>
        <taxon>Gammaproteobacteria</taxon>
        <taxon>Legionellales</taxon>
        <taxon>Legionellaceae</taxon>
        <taxon>Legionella</taxon>
    </lineage>
</organism>
<evidence type="ECO:0000313" key="1">
    <source>
        <dbReference type="EMBL" id="PPK31547.1"/>
    </source>
</evidence>
<name>A0A2S6F290_LEGPN</name>
<gene>
    <name evidence="1" type="ORF">C3928_05815</name>
</gene>
<evidence type="ECO:0000313" key="2">
    <source>
        <dbReference type="Proteomes" id="UP000239239"/>
    </source>
</evidence>
<comment type="caution">
    <text evidence="1">The sequence shown here is derived from an EMBL/GenBank/DDBJ whole genome shotgun (WGS) entry which is preliminary data.</text>
</comment>
<accession>A0A2S6F290</accession>
<proteinExistence type="predicted"/>
<dbReference type="AlphaFoldDB" id="A0A2S6F290"/>